<dbReference type="Proteomes" id="UP000199183">
    <property type="component" value="Unassembled WGS sequence"/>
</dbReference>
<sequence>MTPRHELAQAEKIGLLGDVHGDLRHVFAAISMLRAKGVSVIVQLGDFGFIWNHSQANLSLSRLEDHLNGRDQTMYFVDGNHENFHLLTARPVSPDGIRWIRTNIAHLPRGYRTRIQGGRSLAVLGGANSIDIAHRRRGFTWWEQEQITQDDLNALGNEHAAVMLSHDAPMGVPTLDVRLRSGDKYWPPAAIEYAREGRKTFHRGFMQVRPQLSIGGHYHHFVDETVTYESPDGSFTSRVVVLDQQGEHRGNCAILTTSTLNLEVFDVEGGPYQEGTRDD</sequence>
<dbReference type="STRING" id="640635.SAMN04489806_1675"/>
<keyword evidence="2" id="KW-1185">Reference proteome</keyword>
<protein>
    <submittedName>
        <fullName evidence="1">Calcineurin-like phosphoesterase superfamily domain-containing protein</fullName>
    </submittedName>
</protein>
<dbReference type="Gene3D" id="3.60.21.10">
    <property type="match status" value="1"/>
</dbReference>
<proteinExistence type="predicted"/>
<name>A0A1H4LXI0_9MICO</name>
<reference evidence="1 2" key="1">
    <citation type="submission" date="2016-10" db="EMBL/GenBank/DDBJ databases">
        <authorList>
            <person name="de Groot N.N."/>
        </authorList>
    </citation>
    <scope>NUCLEOTIDE SEQUENCE [LARGE SCALE GENOMIC DNA]</scope>
    <source>
        <strain evidence="1 2">DSM 21799</strain>
    </source>
</reference>
<dbReference type="SUPFAM" id="SSF56300">
    <property type="entry name" value="Metallo-dependent phosphatases"/>
    <property type="match status" value="1"/>
</dbReference>
<organism evidence="1 2">
    <name type="scientific">Paramicrobacterium humi</name>
    <dbReference type="NCBI Taxonomy" id="640635"/>
    <lineage>
        <taxon>Bacteria</taxon>
        <taxon>Bacillati</taxon>
        <taxon>Actinomycetota</taxon>
        <taxon>Actinomycetes</taxon>
        <taxon>Micrococcales</taxon>
        <taxon>Microbacteriaceae</taxon>
        <taxon>Paramicrobacterium</taxon>
    </lineage>
</organism>
<dbReference type="AlphaFoldDB" id="A0A1H4LXI0"/>
<gene>
    <name evidence="1" type="ORF">SAMN04489806_1675</name>
</gene>
<evidence type="ECO:0000313" key="2">
    <source>
        <dbReference type="Proteomes" id="UP000199183"/>
    </source>
</evidence>
<accession>A0A1H4LXI0</accession>
<evidence type="ECO:0000313" key="1">
    <source>
        <dbReference type="EMBL" id="SEB74922.1"/>
    </source>
</evidence>
<dbReference type="InterPro" id="IPR029052">
    <property type="entry name" value="Metallo-depent_PP-like"/>
</dbReference>
<dbReference type="EMBL" id="FNRY01000001">
    <property type="protein sequence ID" value="SEB74922.1"/>
    <property type="molecule type" value="Genomic_DNA"/>
</dbReference>